<dbReference type="AlphaFoldDB" id="A0A6N6NM13"/>
<accession>A0A6N6NM13</accession>
<dbReference type="InterPro" id="IPR017507">
    <property type="entry name" value="Tscrpt_reg_HipB-like"/>
</dbReference>
<organism evidence="2 3">
    <name type="scientific">Ellagibacter isourolithinifaciens</name>
    <dbReference type="NCBI Taxonomy" id="2137581"/>
    <lineage>
        <taxon>Bacteria</taxon>
        <taxon>Bacillati</taxon>
        <taxon>Actinomycetota</taxon>
        <taxon>Coriobacteriia</taxon>
        <taxon>Eggerthellales</taxon>
        <taxon>Eggerthellaceae</taxon>
        <taxon>Ellagibacter</taxon>
    </lineage>
</organism>
<dbReference type="Gene3D" id="1.10.260.40">
    <property type="entry name" value="lambda repressor-like DNA-binding domains"/>
    <property type="match status" value="1"/>
</dbReference>
<dbReference type="Pfam" id="PF13560">
    <property type="entry name" value="HTH_31"/>
    <property type="match status" value="1"/>
</dbReference>
<dbReference type="SUPFAM" id="SSF47413">
    <property type="entry name" value="lambda repressor-like DNA-binding domains"/>
    <property type="match status" value="1"/>
</dbReference>
<dbReference type="PROSITE" id="PS50943">
    <property type="entry name" value="HTH_CROC1"/>
    <property type="match status" value="1"/>
</dbReference>
<protein>
    <submittedName>
        <fullName evidence="2">Helix-turn-helix transcriptional regulator</fullName>
    </submittedName>
</protein>
<evidence type="ECO:0000313" key="3">
    <source>
        <dbReference type="Proteomes" id="UP000468668"/>
    </source>
</evidence>
<dbReference type="NCBIfam" id="TIGR03070">
    <property type="entry name" value="couple_hipB"/>
    <property type="match status" value="1"/>
</dbReference>
<dbReference type="InterPro" id="IPR001387">
    <property type="entry name" value="Cro/C1-type_HTH"/>
</dbReference>
<reference evidence="2 3" key="1">
    <citation type="submission" date="2019-09" db="EMBL/GenBank/DDBJ databases">
        <title>Whole genome shotgun sequencing (WGS) of Ellagibacter isourolithinifaciens DSM 104140(T) and Adlercreutzia muris DSM 29508(T).</title>
        <authorList>
            <person name="Stoll D.A."/>
            <person name="Danylec N."/>
            <person name="Huch M."/>
        </authorList>
    </citation>
    <scope>NUCLEOTIDE SEQUENCE [LARGE SCALE GENOMIC DNA]</scope>
    <source>
        <strain evidence="2 3">DSM 104140</strain>
    </source>
</reference>
<evidence type="ECO:0000259" key="1">
    <source>
        <dbReference type="PROSITE" id="PS50943"/>
    </source>
</evidence>
<dbReference type="GO" id="GO:0003677">
    <property type="term" value="F:DNA binding"/>
    <property type="evidence" value="ECO:0007669"/>
    <property type="project" value="InterPro"/>
</dbReference>
<dbReference type="Proteomes" id="UP000468668">
    <property type="component" value="Unassembled WGS sequence"/>
</dbReference>
<dbReference type="EMBL" id="WAJR01000023">
    <property type="protein sequence ID" value="KAB1638703.1"/>
    <property type="molecule type" value="Genomic_DNA"/>
</dbReference>
<gene>
    <name evidence="2" type="ORF">F8C90_08325</name>
</gene>
<proteinExistence type="predicted"/>
<dbReference type="SMART" id="SM00530">
    <property type="entry name" value="HTH_XRE"/>
    <property type="match status" value="1"/>
</dbReference>
<evidence type="ECO:0000313" key="2">
    <source>
        <dbReference type="EMBL" id="KAB1638703.1"/>
    </source>
</evidence>
<feature type="domain" description="HTH cro/C1-type" evidence="1">
    <location>
        <begin position="27"/>
        <end position="55"/>
    </location>
</feature>
<name>A0A6N6NM13_9ACTN</name>
<dbReference type="InterPro" id="IPR010982">
    <property type="entry name" value="Lambda_DNA-bd_dom_sf"/>
</dbReference>
<keyword evidence="3" id="KW-1185">Reference proteome</keyword>
<dbReference type="CDD" id="cd00093">
    <property type="entry name" value="HTH_XRE"/>
    <property type="match status" value="1"/>
</dbReference>
<comment type="caution">
    <text evidence="2">The sequence shown here is derived from an EMBL/GenBank/DDBJ whole genome shotgun (WGS) entry which is preliminary data.</text>
</comment>
<sequence>MRSRKGSDIVINIGSTKELGELIMHERKAQGLTQTQLAGLSGVGITFLSNLENGKQTAELGKTLNVLATLGLDLLAERRDDE</sequence>
<dbReference type="OrthoDB" id="9803228at2"/>